<reference evidence="8 9" key="1">
    <citation type="journal article" date="2016" name="Int. J. Syst. Evol. Microbiol.">
        <title>Chitinibacter fontanus sp. nov., isolated from a spring.</title>
        <authorList>
            <person name="Sheu S.Y."/>
            <person name="Li Y.S."/>
            <person name="Young C.C."/>
            <person name="Chen W.M."/>
        </authorList>
    </citation>
    <scope>NUCLEOTIDE SEQUENCE [LARGE SCALE GENOMIC DNA]</scope>
    <source>
        <strain evidence="8 9">STM-7</strain>
    </source>
</reference>
<dbReference type="AlphaFoldDB" id="A0A7D5V8T0"/>
<dbReference type="Proteomes" id="UP000510822">
    <property type="component" value="Chromosome"/>
</dbReference>
<feature type="domain" description="RDD" evidence="7">
    <location>
        <begin position="19"/>
        <end position="174"/>
    </location>
</feature>
<keyword evidence="5 6" id="KW-0472">Membrane</keyword>
<feature type="transmembrane region" description="Helical" evidence="6">
    <location>
        <begin position="65"/>
        <end position="88"/>
    </location>
</feature>
<organism evidence="8 9">
    <name type="scientific">Chitinibacter fontanus</name>
    <dbReference type="NCBI Taxonomy" id="1737446"/>
    <lineage>
        <taxon>Bacteria</taxon>
        <taxon>Pseudomonadati</taxon>
        <taxon>Pseudomonadota</taxon>
        <taxon>Betaproteobacteria</taxon>
        <taxon>Neisseriales</taxon>
        <taxon>Chitinibacteraceae</taxon>
        <taxon>Chitinibacter</taxon>
    </lineage>
</organism>
<dbReference type="GO" id="GO:0005886">
    <property type="term" value="C:plasma membrane"/>
    <property type="evidence" value="ECO:0007669"/>
    <property type="project" value="UniProtKB-SubCell"/>
</dbReference>
<evidence type="ECO:0000256" key="5">
    <source>
        <dbReference type="ARBA" id="ARBA00023136"/>
    </source>
</evidence>
<dbReference type="PANTHER" id="PTHR36115">
    <property type="entry name" value="PROLINE-RICH ANTIGEN HOMOLOG-RELATED"/>
    <property type="match status" value="1"/>
</dbReference>
<dbReference type="EMBL" id="CP058952">
    <property type="protein sequence ID" value="QLI80955.1"/>
    <property type="molecule type" value="Genomic_DNA"/>
</dbReference>
<dbReference type="Pfam" id="PF06271">
    <property type="entry name" value="RDD"/>
    <property type="match status" value="1"/>
</dbReference>
<evidence type="ECO:0000259" key="7">
    <source>
        <dbReference type="Pfam" id="PF06271"/>
    </source>
</evidence>
<evidence type="ECO:0000256" key="4">
    <source>
        <dbReference type="ARBA" id="ARBA00022989"/>
    </source>
</evidence>
<accession>A0A7D5V8T0</accession>
<dbReference type="PANTHER" id="PTHR36115:SF10">
    <property type="entry name" value="RDD DOMAIN-CONTAINING PROTEIN"/>
    <property type="match status" value="1"/>
</dbReference>
<feature type="transmembrane region" description="Helical" evidence="6">
    <location>
        <begin position="32"/>
        <end position="53"/>
    </location>
</feature>
<evidence type="ECO:0000256" key="2">
    <source>
        <dbReference type="ARBA" id="ARBA00022475"/>
    </source>
</evidence>
<dbReference type="KEGG" id="cfon:HZU75_05130"/>
<keyword evidence="9" id="KW-1185">Reference proteome</keyword>
<keyword evidence="3 6" id="KW-0812">Transmembrane</keyword>
<proteinExistence type="predicted"/>
<feature type="transmembrane region" description="Helical" evidence="6">
    <location>
        <begin position="109"/>
        <end position="137"/>
    </location>
</feature>
<evidence type="ECO:0000313" key="8">
    <source>
        <dbReference type="EMBL" id="QLI80955.1"/>
    </source>
</evidence>
<evidence type="ECO:0000313" key="9">
    <source>
        <dbReference type="Proteomes" id="UP000510822"/>
    </source>
</evidence>
<dbReference type="RefSeq" id="WP_180308087.1">
    <property type="nucleotide sequence ID" value="NZ_CP058952.1"/>
</dbReference>
<evidence type="ECO:0000256" key="1">
    <source>
        <dbReference type="ARBA" id="ARBA00004651"/>
    </source>
</evidence>
<keyword evidence="4 6" id="KW-1133">Transmembrane helix</keyword>
<gene>
    <name evidence="8" type="ORF">HZU75_05130</name>
</gene>
<name>A0A7D5V8T0_9NEIS</name>
<sequence length="184" mass="21134">MELQTKHTPSEIEVHLGNAAWGRRLIAFMYEFLLLVAVLLIAVGVFQGVMQLATGIAPEQLSKLMWARILNGVWVLLVCFAYFGWCWTRGQTLAMMTWRMRIAPLAGQLTWKMAAIRFAIAGVFYAPLLPLWVLAIYHPNLEPFAWCGTAWFLAPWIYARFDQDQQLLHDRIAKTRIVNSKPKK</sequence>
<evidence type="ECO:0000256" key="6">
    <source>
        <dbReference type="SAM" id="Phobius"/>
    </source>
</evidence>
<keyword evidence="2" id="KW-1003">Cell membrane</keyword>
<dbReference type="InterPro" id="IPR010432">
    <property type="entry name" value="RDD"/>
</dbReference>
<protein>
    <submittedName>
        <fullName evidence="8">RDD family protein</fullName>
    </submittedName>
</protein>
<comment type="subcellular location">
    <subcellularLocation>
        <location evidence="1">Cell membrane</location>
        <topology evidence="1">Multi-pass membrane protein</topology>
    </subcellularLocation>
</comment>
<evidence type="ECO:0000256" key="3">
    <source>
        <dbReference type="ARBA" id="ARBA00022692"/>
    </source>
</evidence>
<dbReference type="InterPro" id="IPR051791">
    <property type="entry name" value="Pra-immunoreactive"/>
</dbReference>